<reference evidence="4 5" key="1">
    <citation type="journal article" date="2014" name="Nat. Genet.">
        <title>Genome sequence of the hot pepper provides insights into the evolution of pungency in Capsicum species.</title>
        <authorList>
            <person name="Kim S."/>
            <person name="Park M."/>
            <person name="Yeom S.I."/>
            <person name="Kim Y.M."/>
            <person name="Lee J.M."/>
            <person name="Lee H.A."/>
            <person name="Seo E."/>
            <person name="Choi J."/>
            <person name="Cheong K."/>
            <person name="Kim K.T."/>
            <person name="Jung K."/>
            <person name="Lee G.W."/>
            <person name="Oh S.K."/>
            <person name="Bae C."/>
            <person name="Kim S.B."/>
            <person name="Lee H.Y."/>
            <person name="Kim S.Y."/>
            <person name="Kim M.S."/>
            <person name="Kang B.C."/>
            <person name="Jo Y.D."/>
            <person name="Yang H.B."/>
            <person name="Jeong H.J."/>
            <person name="Kang W.H."/>
            <person name="Kwon J.K."/>
            <person name="Shin C."/>
            <person name="Lim J.Y."/>
            <person name="Park J.H."/>
            <person name="Huh J.H."/>
            <person name="Kim J.S."/>
            <person name="Kim B.D."/>
            <person name="Cohen O."/>
            <person name="Paran I."/>
            <person name="Suh M.C."/>
            <person name="Lee S.B."/>
            <person name="Kim Y.K."/>
            <person name="Shin Y."/>
            <person name="Noh S.J."/>
            <person name="Park J."/>
            <person name="Seo Y.S."/>
            <person name="Kwon S.Y."/>
            <person name="Kim H.A."/>
            <person name="Park J.M."/>
            <person name="Kim H.J."/>
            <person name="Choi S.B."/>
            <person name="Bosland P.W."/>
            <person name="Reeves G."/>
            <person name="Jo S.H."/>
            <person name="Lee B.W."/>
            <person name="Cho H.T."/>
            <person name="Choi H.S."/>
            <person name="Lee M.S."/>
            <person name="Yu Y."/>
            <person name="Do Choi Y."/>
            <person name="Park B.S."/>
            <person name="van Deynze A."/>
            <person name="Ashrafi H."/>
            <person name="Hill T."/>
            <person name="Kim W.T."/>
            <person name="Pai H.S."/>
            <person name="Ahn H.K."/>
            <person name="Yeam I."/>
            <person name="Giovannoni J.J."/>
            <person name="Rose J.K."/>
            <person name="Sorensen I."/>
            <person name="Lee S.J."/>
            <person name="Kim R.W."/>
            <person name="Choi I.Y."/>
            <person name="Choi B.S."/>
            <person name="Lim J.S."/>
            <person name="Lee Y.H."/>
            <person name="Choi D."/>
        </authorList>
    </citation>
    <scope>NUCLEOTIDE SEQUENCE [LARGE SCALE GENOMIC DNA]</scope>
    <source>
        <strain evidence="5">cv. CM334</strain>
    </source>
</reference>
<gene>
    <name evidence="4" type="ORF">T459_00362</name>
</gene>
<dbReference type="InterPro" id="IPR036312">
    <property type="entry name" value="Bifun_inhib/LTP/seed_sf"/>
</dbReference>
<dbReference type="InterPro" id="IPR000617">
    <property type="entry name" value="Napin/2SS/CON"/>
</dbReference>
<dbReference type="PRINTS" id="PR00496">
    <property type="entry name" value="NAPIN"/>
</dbReference>
<sequence length="144" mass="16634">MARVMILGAISLAILLMAATVSSSRFTITIAEEAENPQTRSCQQQIQQAQQLSSCQQYLKQRTQSYEEPENQQRPDVQRCCQQLQQVQDPQCRCEGIRQVFQQEQQRGELQGRERQQMLQTAQNLPGLCKLSPQRCEIQTMAWF</sequence>
<keyword evidence="5" id="KW-1185">Reference proteome</keyword>
<feature type="signal peptide" evidence="2">
    <location>
        <begin position="1"/>
        <end position="23"/>
    </location>
</feature>
<dbReference type="Proteomes" id="UP000222542">
    <property type="component" value="Unassembled WGS sequence"/>
</dbReference>
<dbReference type="InterPro" id="IPR016140">
    <property type="entry name" value="Bifunc_inhib/LTP/seed_store"/>
</dbReference>
<dbReference type="PANTHER" id="PTHR35496:SF19">
    <property type="entry name" value="2S SULFUR-RICH SEED STORAGE PROTEIN 2-LIKE"/>
    <property type="match status" value="1"/>
</dbReference>
<dbReference type="AlphaFoldDB" id="A0A2G3AE52"/>
<evidence type="ECO:0000256" key="1">
    <source>
        <dbReference type="ARBA" id="ARBA00008262"/>
    </source>
</evidence>
<comment type="similarity">
    <text evidence="1">Belongs to the 2S seed storage albumins family.</text>
</comment>
<name>A0A2G3AE52_CAPAN</name>
<dbReference type="Gramene" id="PHT92480">
    <property type="protein sequence ID" value="PHT92480"/>
    <property type="gene ID" value="T459_00362"/>
</dbReference>
<feature type="domain" description="Bifunctional inhibitor/plant lipid transfer protein/seed storage helical" evidence="3">
    <location>
        <begin position="42"/>
        <end position="136"/>
    </location>
</feature>
<dbReference type="GO" id="GO:0045735">
    <property type="term" value="F:nutrient reservoir activity"/>
    <property type="evidence" value="ECO:0007669"/>
    <property type="project" value="InterPro"/>
</dbReference>
<reference evidence="4 5" key="2">
    <citation type="journal article" date="2017" name="Genome Biol.">
        <title>New reference genome sequences of hot pepper reveal the massive evolution of plant disease-resistance genes by retroduplication.</title>
        <authorList>
            <person name="Kim S."/>
            <person name="Park J."/>
            <person name="Yeom S.I."/>
            <person name="Kim Y.M."/>
            <person name="Seo E."/>
            <person name="Kim K.T."/>
            <person name="Kim M.S."/>
            <person name="Lee J.M."/>
            <person name="Cheong K."/>
            <person name="Shin H.S."/>
            <person name="Kim S.B."/>
            <person name="Han K."/>
            <person name="Lee J."/>
            <person name="Park M."/>
            <person name="Lee H.A."/>
            <person name="Lee H.Y."/>
            <person name="Lee Y."/>
            <person name="Oh S."/>
            <person name="Lee J.H."/>
            <person name="Choi E."/>
            <person name="Choi E."/>
            <person name="Lee S.E."/>
            <person name="Jeon J."/>
            <person name="Kim H."/>
            <person name="Choi G."/>
            <person name="Song H."/>
            <person name="Lee J."/>
            <person name="Lee S.C."/>
            <person name="Kwon J.K."/>
            <person name="Lee H.Y."/>
            <person name="Koo N."/>
            <person name="Hong Y."/>
            <person name="Kim R.W."/>
            <person name="Kang W.H."/>
            <person name="Huh J.H."/>
            <person name="Kang B.C."/>
            <person name="Yang T.J."/>
            <person name="Lee Y.H."/>
            <person name="Bennetzen J.L."/>
            <person name="Choi D."/>
        </authorList>
    </citation>
    <scope>NUCLEOTIDE SEQUENCE [LARGE SCALE GENOMIC DNA]</scope>
    <source>
        <strain evidence="5">cv. CM334</strain>
    </source>
</reference>
<evidence type="ECO:0000256" key="2">
    <source>
        <dbReference type="SAM" id="SignalP"/>
    </source>
</evidence>
<dbReference type="SMR" id="A0A2G3AE52"/>
<dbReference type="EMBL" id="AYRZ02000001">
    <property type="protein sequence ID" value="PHT92480.1"/>
    <property type="molecule type" value="Genomic_DNA"/>
</dbReference>
<dbReference type="SUPFAM" id="SSF47699">
    <property type="entry name" value="Bifunctional inhibitor/lipid-transfer protein/seed storage 2S albumin"/>
    <property type="match status" value="1"/>
</dbReference>
<evidence type="ECO:0000259" key="3">
    <source>
        <dbReference type="SMART" id="SM00499"/>
    </source>
</evidence>
<feature type="chain" id="PRO_5013653132" description="Bifunctional inhibitor/plant lipid transfer protein/seed storage helical domain-containing protein" evidence="2">
    <location>
        <begin position="24"/>
        <end position="144"/>
    </location>
</feature>
<dbReference type="PANTHER" id="PTHR35496">
    <property type="entry name" value="2S SEED STORAGE PROTEIN 1-RELATED"/>
    <property type="match status" value="1"/>
</dbReference>
<protein>
    <recommendedName>
        <fullName evidence="3">Bifunctional inhibitor/plant lipid transfer protein/seed storage helical domain-containing protein</fullName>
    </recommendedName>
</protein>
<organism evidence="4 5">
    <name type="scientific">Capsicum annuum</name>
    <name type="common">Capsicum pepper</name>
    <dbReference type="NCBI Taxonomy" id="4072"/>
    <lineage>
        <taxon>Eukaryota</taxon>
        <taxon>Viridiplantae</taxon>
        <taxon>Streptophyta</taxon>
        <taxon>Embryophyta</taxon>
        <taxon>Tracheophyta</taxon>
        <taxon>Spermatophyta</taxon>
        <taxon>Magnoliopsida</taxon>
        <taxon>eudicotyledons</taxon>
        <taxon>Gunneridae</taxon>
        <taxon>Pentapetalae</taxon>
        <taxon>asterids</taxon>
        <taxon>lamiids</taxon>
        <taxon>Solanales</taxon>
        <taxon>Solanaceae</taxon>
        <taxon>Solanoideae</taxon>
        <taxon>Capsiceae</taxon>
        <taxon>Capsicum</taxon>
    </lineage>
</organism>
<dbReference type="Pfam" id="PF00234">
    <property type="entry name" value="Tryp_alpha_amyl"/>
    <property type="match status" value="1"/>
</dbReference>
<evidence type="ECO:0000313" key="4">
    <source>
        <dbReference type="EMBL" id="PHT92480.1"/>
    </source>
</evidence>
<comment type="caution">
    <text evidence="4">The sequence shown here is derived from an EMBL/GenBank/DDBJ whole genome shotgun (WGS) entry which is preliminary data.</text>
</comment>
<accession>A0A2G3AE52</accession>
<dbReference type="Gene3D" id="1.10.110.10">
    <property type="entry name" value="Plant lipid-transfer and hydrophobic proteins"/>
    <property type="match status" value="1"/>
</dbReference>
<keyword evidence="2" id="KW-0732">Signal</keyword>
<dbReference type="SMART" id="SM00499">
    <property type="entry name" value="AAI"/>
    <property type="match status" value="1"/>
</dbReference>
<evidence type="ECO:0000313" key="5">
    <source>
        <dbReference type="Proteomes" id="UP000222542"/>
    </source>
</evidence>
<dbReference type="OMA" id="CCDELEN"/>
<proteinExistence type="inferred from homology"/>